<evidence type="ECO:0000313" key="8">
    <source>
        <dbReference type="EMBL" id="QWT50585.1"/>
    </source>
</evidence>
<evidence type="ECO:0000313" key="9">
    <source>
        <dbReference type="Proteomes" id="UP000683428"/>
    </source>
</evidence>
<dbReference type="SMART" id="SM00986">
    <property type="entry name" value="UDG"/>
    <property type="match status" value="1"/>
</dbReference>
<dbReference type="KEGG" id="aiq:Azoinq_14595"/>
<dbReference type="InterPro" id="IPR051536">
    <property type="entry name" value="UDG_Type-4/5"/>
</dbReference>
<evidence type="ECO:0000256" key="5">
    <source>
        <dbReference type="ARBA" id="ARBA00023204"/>
    </source>
</evidence>
<reference evidence="8" key="1">
    <citation type="submission" date="2020-11" db="EMBL/GenBank/DDBJ databases">
        <title>Azospira inquinata sp. nov.</title>
        <authorList>
            <person name="Moe W.M."/>
            <person name="Mikes M.C."/>
        </authorList>
    </citation>
    <scope>NUCLEOTIDE SEQUENCE</scope>
    <source>
        <strain evidence="8">Azo-3</strain>
    </source>
</reference>
<sequence length="285" mass="30396">MGLGPVWHWRPHPLSEPQRAPRMAPPLAAKEEGAASPGPARLPGEPLVPTATAAPALRLPPAPSAPSPKAPAPSLDPGAMAAPPAPAGDDARSQAIRAMDWDQLETAVRECTACGLCAKRKQAVPGVGDRQPDWMFIGEGPGAEEDERGEPFVGQAGRLLDNMLAAIGLSRKEKVYIANAVKCRPPNNRTPEAGEMGACMPFLERQIALAQPKLIVLMGRAAAHAVLGSDRALASLRGHRHQYNRQGLSIPVVVTYHPAYLLRNLPEKARAWEDLCFARHILAGL</sequence>
<comment type="catalytic activity">
    <reaction evidence="1">
        <text>Hydrolyzes single-stranded DNA or mismatched double-stranded DNA and polynucleotides, releasing free uracil.</text>
        <dbReference type="EC" id="3.2.2.27"/>
    </reaction>
</comment>
<evidence type="ECO:0000259" key="7">
    <source>
        <dbReference type="SMART" id="SM00986"/>
    </source>
</evidence>
<dbReference type="PANTHER" id="PTHR33693">
    <property type="entry name" value="TYPE-5 URACIL-DNA GLYCOSYLASE"/>
    <property type="match status" value="1"/>
</dbReference>
<dbReference type="EC" id="3.2.2.27" evidence="2"/>
<accession>A0A975SR92</accession>
<dbReference type="NCBIfam" id="TIGR00758">
    <property type="entry name" value="UDG_fam4"/>
    <property type="match status" value="1"/>
</dbReference>
<dbReference type="SMART" id="SM00987">
    <property type="entry name" value="UreE_C"/>
    <property type="match status" value="1"/>
</dbReference>
<name>A0A975SR92_9RHOO</name>
<dbReference type="Pfam" id="PF03167">
    <property type="entry name" value="UDG"/>
    <property type="match status" value="1"/>
</dbReference>
<dbReference type="Proteomes" id="UP000683428">
    <property type="component" value="Chromosome"/>
</dbReference>
<proteinExistence type="predicted"/>
<keyword evidence="5" id="KW-0234">DNA repair</keyword>
<feature type="compositionally biased region" description="Pro residues" evidence="6">
    <location>
        <begin position="58"/>
        <end position="71"/>
    </location>
</feature>
<organism evidence="8 9">
    <name type="scientific">Azospira inquinata</name>
    <dbReference type="NCBI Taxonomy" id="2785627"/>
    <lineage>
        <taxon>Bacteria</taxon>
        <taxon>Pseudomonadati</taxon>
        <taxon>Pseudomonadota</taxon>
        <taxon>Betaproteobacteria</taxon>
        <taxon>Rhodocyclales</taxon>
        <taxon>Rhodocyclaceae</taxon>
        <taxon>Azospira</taxon>
    </lineage>
</organism>
<evidence type="ECO:0000256" key="3">
    <source>
        <dbReference type="ARBA" id="ARBA00022763"/>
    </source>
</evidence>
<feature type="region of interest" description="Disordered" evidence="6">
    <location>
        <begin position="1"/>
        <end position="92"/>
    </location>
</feature>
<evidence type="ECO:0000256" key="2">
    <source>
        <dbReference type="ARBA" id="ARBA00012030"/>
    </source>
</evidence>
<dbReference type="AlphaFoldDB" id="A0A975SR92"/>
<evidence type="ECO:0000256" key="4">
    <source>
        <dbReference type="ARBA" id="ARBA00022801"/>
    </source>
</evidence>
<gene>
    <name evidence="8" type="ORF">Azoinq_14595</name>
</gene>
<evidence type="ECO:0000256" key="6">
    <source>
        <dbReference type="SAM" id="MobiDB-lite"/>
    </source>
</evidence>
<dbReference type="InterPro" id="IPR005273">
    <property type="entry name" value="Ura-DNA_glyco_family4"/>
</dbReference>
<dbReference type="GO" id="GO:0004844">
    <property type="term" value="F:uracil DNA N-glycosylase activity"/>
    <property type="evidence" value="ECO:0007669"/>
    <property type="project" value="UniProtKB-EC"/>
</dbReference>
<dbReference type="PANTHER" id="PTHR33693:SF1">
    <property type="entry name" value="TYPE-4 URACIL-DNA GLYCOSYLASE"/>
    <property type="match status" value="1"/>
</dbReference>
<feature type="domain" description="Uracil-DNA glycosylase-like" evidence="7">
    <location>
        <begin position="125"/>
        <end position="276"/>
    </location>
</feature>
<dbReference type="GO" id="GO:0006281">
    <property type="term" value="P:DNA repair"/>
    <property type="evidence" value="ECO:0007669"/>
    <property type="project" value="UniProtKB-KW"/>
</dbReference>
<keyword evidence="9" id="KW-1185">Reference proteome</keyword>
<dbReference type="InterPro" id="IPR005122">
    <property type="entry name" value="Uracil-DNA_glycosylase-like"/>
</dbReference>
<dbReference type="CDD" id="cd10030">
    <property type="entry name" value="UDG-F4_TTUDGA_SPO1dp_like"/>
    <property type="match status" value="1"/>
</dbReference>
<feature type="compositionally biased region" description="Low complexity" evidence="6">
    <location>
        <begin position="47"/>
        <end position="57"/>
    </location>
</feature>
<feature type="compositionally biased region" description="Low complexity" evidence="6">
    <location>
        <begin position="72"/>
        <end position="82"/>
    </location>
</feature>
<protein>
    <recommendedName>
        <fullName evidence="2">uracil-DNA glycosylase</fullName>
        <ecNumber evidence="2">3.2.2.27</ecNumber>
    </recommendedName>
</protein>
<dbReference type="EMBL" id="CP064782">
    <property type="protein sequence ID" value="QWT50585.1"/>
    <property type="molecule type" value="Genomic_DNA"/>
</dbReference>
<keyword evidence="3" id="KW-0227">DNA damage</keyword>
<evidence type="ECO:0000256" key="1">
    <source>
        <dbReference type="ARBA" id="ARBA00001400"/>
    </source>
</evidence>
<keyword evidence="4" id="KW-0378">Hydrolase</keyword>